<dbReference type="GO" id="GO:0009450">
    <property type="term" value="P:gamma-aminobutyric acid catabolic process"/>
    <property type="evidence" value="ECO:0007669"/>
    <property type="project" value="TreeGrafter"/>
</dbReference>
<dbReference type="InterPro" id="IPR050740">
    <property type="entry name" value="Aldehyde_DH_Superfamily"/>
</dbReference>
<keyword evidence="7" id="KW-1185">Reference proteome</keyword>
<dbReference type="Gene3D" id="3.40.605.10">
    <property type="entry name" value="Aldehyde Dehydrogenase, Chain A, domain 1"/>
    <property type="match status" value="1"/>
</dbReference>
<dbReference type="RefSeq" id="WP_154561315.1">
    <property type="nucleotide sequence ID" value="NZ_VUMG01000001.1"/>
</dbReference>
<dbReference type="PANTHER" id="PTHR43353:SF5">
    <property type="entry name" value="SUCCINATE-SEMIALDEHYDE DEHYDROGENASE, MITOCHONDRIAL"/>
    <property type="match status" value="1"/>
</dbReference>
<evidence type="ECO:0000256" key="3">
    <source>
        <dbReference type="PROSITE-ProRule" id="PRU10007"/>
    </source>
</evidence>
<dbReference type="EMBL" id="VUMG01000001">
    <property type="protein sequence ID" value="MSS44752.1"/>
    <property type="molecule type" value="Genomic_DNA"/>
</dbReference>
<evidence type="ECO:0000259" key="5">
    <source>
        <dbReference type="Pfam" id="PF00171"/>
    </source>
</evidence>
<sequence length="485" mass="52091">MTTNDRSLPSDLPTQLLIDGEWVDAEASRTFDVIDPSTEKPLIAIADASVDQGTDALDAAVRAQQSWADTAPRERAEILRTTFDLVTERKDDFARLMTLEMGKPLVESYGEVTYGAEFLRWFSEEAVRIRGDYGLLPEGKIRQLITKRPVGPCLFITPWNFPLAMATRKIAPALAAGCTVVIRPASATPLTTLLLAKVFLDSGLPAGVVNVITGRDHAVTDAVLEDPRLRKLSFTGSTTVGANLLAKAARHVLRTSMELGGNAPFIVFDDADLDQAVAGARGAKMRNMGEACIAANRFIVHESVAEEFIDKMVTMMSSLVVGDGLDDKSEVGPMITDHDRDKVDGLVRSAIEAGATVRCGGEIPEGKGWFYPPTVLADVPADAEIMQTEIFGPVAPITTFRTEEEALALANSVPVGLAGYVFTRDTARILRMGQKLETGMIGANLGVFSNAAAPFGGVKESGLGREGSYQGIEEFLETIYVALPA</sequence>
<evidence type="ECO:0000313" key="6">
    <source>
        <dbReference type="EMBL" id="MSS44752.1"/>
    </source>
</evidence>
<dbReference type="PANTHER" id="PTHR43353">
    <property type="entry name" value="SUCCINATE-SEMIALDEHYDE DEHYDROGENASE, MITOCHONDRIAL"/>
    <property type="match status" value="1"/>
</dbReference>
<dbReference type="GO" id="GO:0004777">
    <property type="term" value="F:succinate-semialdehyde dehydrogenase (NAD+) activity"/>
    <property type="evidence" value="ECO:0007669"/>
    <property type="project" value="TreeGrafter"/>
</dbReference>
<organism evidence="6 7">
    <name type="scientific">Cutibacterium porci</name>
    <dbReference type="NCBI Taxonomy" id="2605781"/>
    <lineage>
        <taxon>Bacteria</taxon>
        <taxon>Bacillati</taxon>
        <taxon>Actinomycetota</taxon>
        <taxon>Actinomycetes</taxon>
        <taxon>Propionibacteriales</taxon>
        <taxon>Propionibacteriaceae</taxon>
        <taxon>Cutibacterium</taxon>
    </lineage>
</organism>
<dbReference type="PROSITE" id="PS00687">
    <property type="entry name" value="ALDEHYDE_DEHYDR_GLU"/>
    <property type="match status" value="1"/>
</dbReference>
<protein>
    <submittedName>
        <fullName evidence="6">NAD-dependent succinate-semialdehyde dehydrogenase</fullName>
    </submittedName>
</protein>
<accession>A0A7K0J4A6</accession>
<feature type="active site" evidence="3">
    <location>
        <position position="258"/>
    </location>
</feature>
<dbReference type="InterPro" id="IPR016162">
    <property type="entry name" value="Ald_DH_N"/>
</dbReference>
<comment type="similarity">
    <text evidence="1 4">Belongs to the aldehyde dehydrogenase family.</text>
</comment>
<dbReference type="CDD" id="cd07103">
    <property type="entry name" value="ALDH_F5_SSADH_GabD"/>
    <property type="match status" value="1"/>
</dbReference>
<dbReference type="FunFam" id="3.40.605.10:FF:000007">
    <property type="entry name" value="NAD/NADP-dependent betaine aldehyde dehydrogenase"/>
    <property type="match status" value="1"/>
</dbReference>
<reference evidence="6 7" key="1">
    <citation type="submission" date="2019-08" db="EMBL/GenBank/DDBJ databases">
        <title>In-depth cultivation of the pig gut microbiome towards novel bacterial diversity and tailored functional studies.</title>
        <authorList>
            <person name="Wylensek D."/>
            <person name="Hitch T.C.A."/>
            <person name="Clavel T."/>
        </authorList>
    </citation>
    <scope>NUCLEOTIDE SEQUENCE [LARGE SCALE GENOMIC DNA]</scope>
    <source>
        <strain evidence="6 7">WCA-380-WT-3A</strain>
    </source>
</reference>
<name>A0A7K0J4A6_9ACTN</name>
<dbReference type="Proteomes" id="UP000466104">
    <property type="component" value="Unassembled WGS sequence"/>
</dbReference>
<dbReference type="FunFam" id="3.40.309.10:FF:000004">
    <property type="entry name" value="Succinate-semialdehyde dehydrogenase I"/>
    <property type="match status" value="1"/>
</dbReference>
<evidence type="ECO:0000256" key="4">
    <source>
        <dbReference type="RuleBase" id="RU003345"/>
    </source>
</evidence>
<keyword evidence="2 4" id="KW-0560">Oxidoreductase</keyword>
<evidence type="ECO:0000256" key="1">
    <source>
        <dbReference type="ARBA" id="ARBA00009986"/>
    </source>
</evidence>
<dbReference type="SUPFAM" id="SSF53720">
    <property type="entry name" value="ALDH-like"/>
    <property type="match status" value="1"/>
</dbReference>
<dbReference type="Pfam" id="PF00171">
    <property type="entry name" value="Aldedh"/>
    <property type="match status" value="1"/>
</dbReference>
<feature type="domain" description="Aldehyde dehydrogenase" evidence="5">
    <location>
        <begin position="22"/>
        <end position="478"/>
    </location>
</feature>
<gene>
    <name evidence="6" type="ORF">FYJ43_01480</name>
</gene>
<dbReference type="AlphaFoldDB" id="A0A7K0J4A6"/>
<dbReference type="InterPro" id="IPR029510">
    <property type="entry name" value="Ald_DH_CS_GLU"/>
</dbReference>
<dbReference type="InterPro" id="IPR016161">
    <property type="entry name" value="Ald_DH/histidinol_DH"/>
</dbReference>
<evidence type="ECO:0000313" key="7">
    <source>
        <dbReference type="Proteomes" id="UP000466104"/>
    </source>
</evidence>
<dbReference type="Gene3D" id="3.40.309.10">
    <property type="entry name" value="Aldehyde Dehydrogenase, Chain A, domain 2"/>
    <property type="match status" value="1"/>
</dbReference>
<dbReference type="InterPro" id="IPR016163">
    <property type="entry name" value="Ald_DH_C"/>
</dbReference>
<comment type="caution">
    <text evidence="6">The sequence shown here is derived from an EMBL/GenBank/DDBJ whole genome shotgun (WGS) entry which is preliminary data.</text>
</comment>
<evidence type="ECO:0000256" key="2">
    <source>
        <dbReference type="ARBA" id="ARBA00023002"/>
    </source>
</evidence>
<proteinExistence type="inferred from homology"/>
<dbReference type="InterPro" id="IPR015590">
    <property type="entry name" value="Aldehyde_DH_dom"/>
</dbReference>